<organism evidence="9 10">
    <name type="scientific">Candidatus Nitrosocosmicus arcticus</name>
    <dbReference type="NCBI Taxonomy" id="2035267"/>
    <lineage>
        <taxon>Archaea</taxon>
        <taxon>Nitrososphaerota</taxon>
        <taxon>Nitrososphaeria</taxon>
        <taxon>Nitrososphaerales</taxon>
        <taxon>Nitrososphaeraceae</taxon>
        <taxon>Candidatus Nitrosocosmicus</taxon>
    </lineage>
</organism>
<keyword evidence="4" id="KW-0677">Repeat</keyword>
<feature type="domain" description="4Fe-4S ferredoxin-type" evidence="8">
    <location>
        <begin position="149"/>
        <end position="178"/>
    </location>
</feature>
<dbReference type="PROSITE" id="PS51379">
    <property type="entry name" value="4FE4S_FER_2"/>
    <property type="match status" value="2"/>
</dbReference>
<reference evidence="9 10" key="1">
    <citation type="journal article" date="2019" name="Front. Microbiol.">
        <title>Ammonia Oxidation by the Arctic Terrestrial Thaumarchaeote Candidatus Nitrosocosmicus arcticus Is Stimulated by Increasing Temperatures.</title>
        <authorList>
            <person name="Alves R.J.E."/>
            <person name="Kerou M."/>
            <person name="Zappe A."/>
            <person name="Bittner R."/>
            <person name="Abby S.S."/>
            <person name="Schmidt H.A."/>
            <person name="Pfeifer K."/>
            <person name="Schleper C."/>
        </authorList>
    </citation>
    <scope>NUCLEOTIDE SEQUENCE [LARGE SCALE GENOMIC DNA]</scope>
    <source>
        <strain evidence="9 10">Kfb</strain>
    </source>
</reference>
<dbReference type="InterPro" id="IPR017900">
    <property type="entry name" value="4Fe4S_Fe_S_CS"/>
</dbReference>
<evidence type="ECO:0000256" key="7">
    <source>
        <dbReference type="ARBA" id="ARBA00023014"/>
    </source>
</evidence>
<dbReference type="GO" id="GO:0051539">
    <property type="term" value="F:4 iron, 4 sulfur cluster binding"/>
    <property type="evidence" value="ECO:0007669"/>
    <property type="project" value="UniProtKB-KW"/>
</dbReference>
<keyword evidence="10" id="KW-1185">Reference proteome</keyword>
<dbReference type="AlphaFoldDB" id="A0A557SXD5"/>
<gene>
    <name evidence="9" type="ORF">NARC_40229</name>
</gene>
<evidence type="ECO:0000313" key="9">
    <source>
        <dbReference type="EMBL" id="TVP41266.1"/>
    </source>
</evidence>
<evidence type="ECO:0000256" key="1">
    <source>
        <dbReference type="ARBA" id="ARBA00022448"/>
    </source>
</evidence>
<keyword evidence="2" id="KW-0004">4Fe-4S</keyword>
<keyword evidence="6" id="KW-0408">Iron</keyword>
<dbReference type="PROSITE" id="PS00198">
    <property type="entry name" value="4FE4S_FER_1"/>
    <property type="match status" value="1"/>
</dbReference>
<keyword evidence="7" id="KW-0411">Iron-sulfur</keyword>
<dbReference type="GO" id="GO:0046872">
    <property type="term" value="F:metal ion binding"/>
    <property type="evidence" value="ECO:0007669"/>
    <property type="project" value="UniProtKB-KW"/>
</dbReference>
<dbReference type="Pfam" id="PF12838">
    <property type="entry name" value="Fer4_7"/>
    <property type="match status" value="1"/>
</dbReference>
<dbReference type="Proteomes" id="UP000315289">
    <property type="component" value="Unassembled WGS sequence"/>
</dbReference>
<dbReference type="PANTHER" id="PTHR43687">
    <property type="entry name" value="ADENYLYLSULFATE REDUCTASE, BETA SUBUNIT"/>
    <property type="match status" value="1"/>
</dbReference>
<keyword evidence="5" id="KW-0249">Electron transport</keyword>
<evidence type="ECO:0000256" key="5">
    <source>
        <dbReference type="ARBA" id="ARBA00022982"/>
    </source>
</evidence>
<dbReference type="InterPro" id="IPR050572">
    <property type="entry name" value="Fe-S_Ferredoxin"/>
</dbReference>
<keyword evidence="1" id="KW-0813">Transport</keyword>
<accession>A0A557SXD5</accession>
<evidence type="ECO:0000259" key="8">
    <source>
        <dbReference type="PROSITE" id="PS51379"/>
    </source>
</evidence>
<dbReference type="GO" id="GO:0016491">
    <property type="term" value="F:oxidoreductase activity"/>
    <property type="evidence" value="ECO:0007669"/>
    <property type="project" value="UniProtKB-ARBA"/>
</dbReference>
<evidence type="ECO:0000256" key="4">
    <source>
        <dbReference type="ARBA" id="ARBA00022737"/>
    </source>
</evidence>
<dbReference type="Gene3D" id="3.30.70.20">
    <property type="match status" value="1"/>
</dbReference>
<dbReference type="SUPFAM" id="SSF54862">
    <property type="entry name" value="4Fe-4S ferredoxins"/>
    <property type="match status" value="1"/>
</dbReference>
<evidence type="ECO:0000256" key="2">
    <source>
        <dbReference type="ARBA" id="ARBA00022485"/>
    </source>
</evidence>
<feature type="domain" description="4Fe-4S ferredoxin-type" evidence="8">
    <location>
        <begin position="186"/>
        <end position="216"/>
    </location>
</feature>
<comment type="caution">
    <text evidence="9">The sequence shown here is derived from an EMBL/GenBank/DDBJ whole genome shotgun (WGS) entry which is preliminary data.</text>
</comment>
<protein>
    <submittedName>
        <fullName evidence="9">Putative ferredoxin</fullName>
    </submittedName>
</protein>
<dbReference type="EMBL" id="VOAH01000004">
    <property type="protein sequence ID" value="TVP41266.1"/>
    <property type="molecule type" value="Genomic_DNA"/>
</dbReference>
<name>A0A557SXD5_9ARCH</name>
<proteinExistence type="predicted"/>
<evidence type="ECO:0000256" key="3">
    <source>
        <dbReference type="ARBA" id="ARBA00022723"/>
    </source>
</evidence>
<evidence type="ECO:0000313" key="10">
    <source>
        <dbReference type="Proteomes" id="UP000315289"/>
    </source>
</evidence>
<dbReference type="InterPro" id="IPR017896">
    <property type="entry name" value="4Fe4S_Fe-S-bd"/>
</dbReference>
<evidence type="ECO:0000256" key="6">
    <source>
        <dbReference type="ARBA" id="ARBA00023004"/>
    </source>
</evidence>
<keyword evidence="3" id="KW-0479">Metal-binding</keyword>
<sequence>MSSTVTEYICEDCGSLLVHLNPTTLQSIIEVHSQLCPVKRQKILANVEAEKLKKASVTRNSNIPVLATQIVSGAPPSAASIPQQAVAPSMNESGVGSSLQLTGTGTDYQAAEGPIDTGFKAKRQPVGKFQGIQVWGPYDSPGQLGIWGTDVCVDFDICISDGACIDACPVNVYEWLDTPGHPASERKPFMIREKDCIFCLACENVCPPQAIKIFVK</sequence>
<dbReference type="PANTHER" id="PTHR43687:SF6">
    <property type="entry name" value="L-ASPARTATE SEMIALDEHYDE SULFURTRANSFERASE IRON-SULFUR SUBUNIT"/>
    <property type="match status" value="1"/>
</dbReference>